<dbReference type="GO" id="GO:0080120">
    <property type="term" value="P:CAAX-box protein maturation"/>
    <property type="evidence" value="ECO:0007669"/>
    <property type="project" value="UniProtKB-ARBA"/>
</dbReference>
<dbReference type="RefSeq" id="WP_100904932.1">
    <property type="nucleotide sequence ID" value="NZ_CP017766.1"/>
</dbReference>
<name>A0A2H4VA28_9EURY</name>
<feature type="transmembrane region" description="Helical" evidence="1">
    <location>
        <begin position="9"/>
        <end position="30"/>
    </location>
</feature>
<feature type="transmembrane region" description="Helical" evidence="1">
    <location>
        <begin position="87"/>
        <end position="114"/>
    </location>
</feature>
<keyword evidence="1" id="KW-1133">Transmembrane helix</keyword>
<keyword evidence="1" id="KW-0812">Transmembrane</keyword>
<dbReference type="InterPro" id="IPR003675">
    <property type="entry name" value="Rce1/LyrA-like_dom"/>
</dbReference>
<evidence type="ECO:0000313" key="3">
    <source>
        <dbReference type="EMBL" id="AUB54954.1"/>
    </source>
</evidence>
<dbReference type="Proteomes" id="UP000232806">
    <property type="component" value="Chromosome"/>
</dbReference>
<dbReference type="Proteomes" id="UP000232631">
    <property type="component" value="Chromosome"/>
</dbReference>
<dbReference type="OrthoDB" id="330173at2157"/>
<gene>
    <name evidence="3" type="ORF">BK007_02230</name>
    <name evidence="4" type="ORF">BK009_11425</name>
    <name evidence="5" type="ORF">HG719_09790</name>
</gene>
<feature type="transmembrane region" description="Helical" evidence="1">
    <location>
        <begin position="134"/>
        <end position="161"/>
    </location>
</feature>
<dbReference type="Proteomes" id="UP000591058">
    <property type="component" value="Unassembled WGS sequence"/>
</dbReference>
<dbReference type="Pfam" id="PF02517">
    <property type="entry name" value="Rce1-like"/>
    <property type="match status" value="1"/>
</dbReference>
<dbReference type="GO" id="GO:0006508">
    <property type="term" value="P:proteolysis"/>
    <property type="evidence" value="ECO:0007669"/>
    <property type="project" value="UniProtKB-KW"/>
</dbReference>
<dbReference type="EMBL" id="JABBYL010000033">
    <property type="protein sequence ID" value="NMO10107.1"/>
    <property type="molecule type" value="Genomic_DNA"/>
</dbReference>
<dbReference type="KEGG" id="msub:BK009_11425"/>
<evidence type="ECO:0000313" key="8">
    <source>
        <dbReference type="Proteomes" id="UP000591058"/>
    </source>
</evidence>
<evidence type="ECO:0000313" key="7">
    <source>
        <dbReference type="Proteomes" id="UP000232806"/>
    </source>
</evidence>
<proteinExistence type="predicted"/>
<feature type="domain" description="CAAX prenyl protease 2/Lysostaphin resistance protein A-like" evidence="2">
    <location>
        <begin position="129"/>
        <end position="241"/>
    </location>
</feature>
<keyword evidence="6" id="KW-1185">Reference proteome</keyword>
<keyword evidence="5" id="KW-0482">Metalloprotease</keyword>
<evidence type="ECO:0000256" key="1">
    <source>
        <dbReference type="SAM" id="Phobius"/>
    </source>
</evidence>
<keyword evidence="1" id="KW-0472">Membrane</keyword>
<reference evidence="5 8" key="2">
    <citation type="submission" date="2020-04" db="EMBL/GenBank/DDBJ databases">
        <title>Draft genome of Methanobacterium subterraneum isolated from animal feces.</title>
        <authorList>
            <person name="Ouboter H.T."/>
            <person name="Berger S."/>
            <person name="Gungor E."/>
            <person name="Jetten M.S.M."/>
            <person name="Welte C.U."/>
        </authorList>
    </citation>
    <scope>NUCLEOTIDE SEQUENCE [LARGE SCALE GENOMIC DNA]</scope>
    <source>
        <strain evidence="5">HO_2020</strain>
    </source>
</reference>
<keyword evidence="5" id="KW-0378">Hydrolase</keyword>
<evidence type="ECO:0000313" key="5">
    <source>
        <dbReference type="EMBL" id="NMO10107.1"/>
    </source>
</evidence>
<accession>A0A2H4VSY9</accession>
<keyword evidence="3" id="KW-0645">Protease</keyword>
<evidence type="ECO:0000259" key="2">
    <source>
        <dbReference type="Pfam" id="PF02517"/>
    </source>
</evidence>
<evidence type="ECO:0000313" key="4">
    <source>
        <dbReference type="EMBL" id="AUB61225.1"/>
    </source>
</evidence>
<protein>
    <submittedName>
        <fullName evidence="3">CAAX protease family protein</fullName>
    </submittedName>
    <submittedName>
        <fullName evidence="5">CPBP family intramembrane metalloprotease</fullName>
    </submittedName>
</protein>
<evidence type="ECO:0000313" key="6">
    <source>
        <dbReference type="Proteomes" id="UP000232631"/>
    </source>
</evidence>
<feature type="transmembrane region" description="Helical" evidence="1">
    <location>
        <begin position="173"/>
        <end position="194"/>
    </location>
</feature>
<dbReference type="AlphaFoldDB" id="A0A2H4VA28"/>
<dbReference type="GeneID" id="35127119"/>
<dbReference type="EMBL" id="CP017766">
    <property type="protein sequence ID" value="AUB54954.1"/>
    <property type="molecule type" value="Genomic_DNA"/>
</dbReference>
<feature type="transmembrane region" description="Helical" evidence="1">
    <location>
        <begin position="200"/>
        <end position="225"/>
    </location>
</feature>
<organism evidence="3 7">
    <name type="scientific">Methanobacterium subterraneum</name>
    <dbReference type="NCBI Taxonomy" id="59277"/>
    <lineage>
        <taxon>Archaea</taxon>
        <taxon>Methanobacteriati</taxon>
        <taxon>Methanobacteriota</taxon>
        <taxon>Methanomada group</taxon>
        <taxon>Methanobacteria</taxon>
        <taxon>Methanobacteriales</taxon>
        <taxon>Methanobacteriaceae</taxon>
        <taxon>Methanobacterium</taxon>
    </lineage>
</organism>
<reference evidence="6 7" key="1">
    <citation type="submission" date="2016-10" db="EMBL/GenBank/DDBJ databases">
        <title>Comparative genomics between deep and shallow subseafloor isolates.</title>
        <authorList>
            <person name="Ishii S."/>
            <person name="Miller J.R."/>
            <person name="Sutton G."/>
            <person name="Suzuki S."/>
            <person name="Methe B."/>
            <person name="Inagaki F."/>
            <person name="Imachi H."/>
        </authorList>
    </citation>
    <scope>NUCLEOTIDE SEQUENCE [LARGE SCALE GENOMIC DNA]</scope>
    <source>
        <strain evidence="4 6">A8p</strain>
        <strain evidence="3 7">MO-MB1</strain>
    </source>
</reference>
<dbReference type="GO" id="GO:0008237">
    <property type="term" value="F:metallopeptidase activity"/>
    <property type="evidence" value="ECO:0007669"/>
    <property type="project" value="UniProtKB-KW"/>
</dbReference>
<dbReference type="EMBL" id="CP017768">
    <property type="protein sequence ID" value="AUB61225.1"/>
    <property type="molecule type" value="Genomic_DNA"/>
</dbReference>
<sequence>MKLNINWKLFLILFVTSIIASVLVLPYALALSPALASVFTPVVLIAQLIQSIILFAIAILVGLTLYKRVGFKIPILEGWLEGKEVGNYFKSILGISVELGVLAGVLIILFSFIFTSASSILQGAELTVPVWKSFLASFYGGIGEEILFRLFVMTVIVWIFYKIKKTPEGKPTTVGIWLAIIITAILFGVGHLPITGSITAITPLVIARAIVLNGIGAIIFGWLYWKKGLESAMISHFSADIVLHVMFPLILSSLI</sequence>
<feature type="transmembrane region" description="Helical" evidence="1">
    <location>
        <begin position="42"/>
        <end position="66"/>
    </location>
</feature>
<accession>A0A2H4VA28</accession>
<dbReference type="GO" id="GO:0004175">
    <property type="term" value="F:endopeptidase activity"/>
    <property type="evidence" value="ECO:0007669"/>
    <property type="project" value="UniProtKB-ARBA"/>
</dbReference>